<dbReference type="Proteomes" id="UP001224775">
    <property type="component" value="Unassembled WGS sequence"/>
</dbReference>
<evidence type="ECO:0008006" key="4">
    <source>
        <dbReference type="Google" id="ProtNLM"/>
    </source>
</evidence>
<gene>
    <name evidence="2" type="ORF">QTG54_004293</name>
</gene>
<feature type="compositionally biased region" description="Basic residues" evidence="1">
    <location>
        <begin position="68"/>
        <end position="77"/>
    </location>
</feature>
<name>A0AAD9DF72_9STRA</name>
<feature type="compositionally biased region" description="Polar residues" evidence="1">
    <location>
        <begin position="43"/>
        <end position="59"/>
    </location>
</feature>
<evidence type="ECO:0000313" key="3">
    <source>
        <dbReference type="Proteomes" id="UP001224775"/>
    </source>
</evidence>
<protein>
    <recommendedName>
        <fullName evidence="4">FCP1 homology domain-containing protein</fullName>
    </recommendedName>
</protein>
<evidence type="ECO:0000313" key="2">
    <source>
        <dbReference type="EMBL" id="KAK1745002.1"/>
    </source>
</evidence>
<sequence length="188" mass="21407">MDHLLSTNHCKLLKCALEVIDRTKSADTMRITTVPVDNIITAKPTTSATKTNPHSNQNEHQGREQRRKEKKRRKIELRKQRREISTITSEVVTTTSLRNFCSNTTSSVSSDSTTIVSVPQPVRAIIHVKPLIILDVNGILCHRLRQKYQELQLSPASYRRTISFRPSIGHVANTDIVPRSDLHQFLTF</sequence>
<comment type="caution">
    <text evidence="2">The sequence shown here is derived from an EMBL/GenBank/DDBJ whole genome shotgun (WGS) entry which is preliminary data.</text>
</comment>
<evidence type="ECO:0000256" key="1">
    <source>
        <dbReference type="SAM" id="MobiDB-lite"/>
    </source>
</evidence>
<accession>A0AAD9DF72</accession>
<reference evidence="2" key="1">
    <citation type="submission" date="2023-06" db="EMBL/GenBank/DDBJ databases">
        <title>Survivors Of The Sea: Transcriptome response of Skeletonema marinoi to long-term dormancy.</title>
        <authorList>
            <person name="Pinder M.I.M."/>
            <person name="Kourtchenko O."/>
            <person name="Robertson E.K."/>
            <person name="Larsson T."/>
            <person name="Maumus F."/>
            <person name="Osuna-Cruz C.M."/>
            <person name="Vancaester E."/>
            <person name="Stenow R."/>
            <person name="Vandepoele K."/>
            <person name="Ploug H."/>
            <person name="Bruchert V."/>
            <person name="Godhe A."/>
            <person name="Topel M."/>
        </authorList>
    </citation>
    <scope>NUCLEOTIDE SEQUENCE</scope>
    <source>
        <strain evidence="2">R05AC</strain>
    </source>
</reference>
<organism evidence="2 3">
    <name type="scientific">Skeletonema marinoi</name>
    <dbReference type="NCBI Taxonomy" id="267567"/>
    <lineage>
        <taxon>Eukaryota</taxon>
        <taxon>Sar</taxon>
        <taxon>Stramenopiles</taxon>
        <taxon>Ochrophyta</taxon>
        <taxon>Bacillariophyta</taxon>
        <taxon>Coscinodiscophyceae</taxon>
        <taxon>Thalassiosirophycidae</taxon>
        <taxon>Thalassiosirales</taxon>
        <taxon>Skeletonemataceae</taxon>
        <taxon>Skeletonema</taxon>
        <taxon>Skeletonema marinoi-dohrnii complex</taxon>
    </lineage>
</organism>
<keyword evidence="3" id="KW-1185">Reference proteome</keyword>
<proteinExistence type="predicted"/>
<dbReference type="AlphaFoldDB" id="A0AAD9DF72"/>
<feature type="region of interest" description="Disordered" evidence="1">
    <location>
        <begin position="42"/>
        <end position="77"/>
    </location>
</feature>
<dbReference type="EMBL" id="JATAAI010000006">
    <property type="protein sequence ID" value="KAK1745002.1"/>
    <property type="molecule type" value="Genomic_DNA"/>
</dbReference>